<dbReference type="InterPro" id="IPR047057">
    <property type="entry name" value="MerR_fam"/>
</dbReference>
<dbReference type="InterPro" id="IPR025714">
    <property type="entry name" value="Methyltranfer_dom"/>
</dbReference>
<dbReference type="PANTHER" id="PTHR30204:SF96">
    <property type="entry name" value="CHROMOSOME-ANCHORING PROTEIN RACA"/>
    <property type="match status" value="1"/>
</dbReference>
<feature type="domain" description="HTH merR-type" evidence="2">
    <location>
        <begin position="8"/>
        <end position="77"/>
    </location>
</feature>
<evidence type="ECO:0000313" key="4">
    <source>
        <dbReference type="Proteomes" id="UP000076603"/>
    </source>
</evidence>
<dbReference type="InterPro" id="IPR009061">
    <property type="entry name" value="DNA-bd_dom_put_sf"/>
</dbReference>
<dbReference type="Pfam" id="PF13847">
    <property type="entry name" value="Methyltransf_31"/>
    <property type="match status" value="1"/>
</dbReference>
<name>A0A162R4Y6_9CLOT</name>
<accession>A0A162R4Y6</accession>
<dbReference type="PRINTS" id="PR00040">
    <property type="entry name" value="HTHMERR"/>
</dbReference>
<evidence type="ECO:0000313" key="3">
    <source>
        <dbReference type="EMBL" id="KZL89430.1"/>
    </source>
</evidence>
<dbReference type="SUPFAM" id="SSF46955">
    <property type="entry name" value="Putative DNA-binding domain"/>
    <property type="match status" value="1"/>
</dbReference>
<evidence type="ECO:0000256" key="1">
    <source>
        <dbReference type="ARBA" id="ARBA00023125"/>
    </source>
</evidence>
<keyword evidence="1" id="KW-0238">DNA-binding</keyword>
<dbReference type="InterPro" id="IPR029063">
    <property type="entry name" value="SAM-dependent_MTases_sf"/>
</dbReference>
<dbReference type="GO" id="GO:0003700">
    <property type="term" value="F:DNA-binding transcription factor activity"/>
    <property type="evidence" value="ECO:0007669"/>
    <property type="project" value="InterPro"/>
</dbReference>
<protein>
    <submittedName>
        <fullName evidence="3">HTH-type transcriptional activator mta</fullName>
    </submittedName>
</protein>
<organism evidence="3 4">
    <name type="scientific">Clostridium magnum DSM 2767</name>
    <dbReference type="NCBI Taxonomy" id="1121326"/>
    <lineage>
        <taxon>Bacteria</taxon>
        <taxon>Bacillati</taxon>
        <taxon>Bacillota</taxon>
        <taxon>Clostridia</taxon>
        <taxon>Eubacteriales</taxon>
        <taxon>Clostridiaceae</taxon>
        <taxon>Clostridium</taxon>
    </lineage>
</organism>
<dbReference type="PROSITE" id="PS50937">
    <property type="entry name" value="HTH_MERR_2"/>
    <property type="match status" value="1"/>
</dbReference>
<dbReference type="AlphaFoldDB" id="A0A162R4Y6"/>
<dbReference type="SUPFAM" id="SSF53335">
    <property type="entry name" value="S-adenosyl-L-methionine-dependent methyltransferases"/>
    <property type="match status" value="1"/>
</dbReference>
<dbReference type="CDD" id="cd02440">
    <property type="entry name" value="AdoMet_MTases"/>
    <property type="match status" value="1"/>
</dbReference>
<dbReference type="Pfam" id="PF13411">
    <property type="entry name" value="MerR_1"/>
    <property type="match status" value="1"/>
</dbReference>
<comment type="caution">
    <text evidence="3">The sequence shown here is derived from an EMBL/GenBank/DDBJ whole genome shotgun (WGS) entry which is preliminary data.</text>
</comment>
<dbReference type="STRING" id="1121326.CLMAG_53340"/>
<dbReference type="PATRIC" id="fig|1121326.3.peg.5396"/>
<sequence length="399" mass="46579">MSEKENSLFTIGEFADKAGVTLRTLRYYDKIDLLKPSSYNESGHRLYSKEDFGILQKILTLKFIGLSLEDIANIMKYDLSDNDLKKPLEIQKEIMKEKIHHIQMVIKAIDEAVHMLDNNHTLNWDKFINIINVINIDKKWIEQYENASNLKARIRIHELFSTNKQGWMNWFFDQLNLPDKASILELGCGDGSLWYKNFNRIREDWRITLTDSSQGMLKDAKKNLGNKSERFKFKLVDAQSIPFEDCTFDLVIANNMIYHVSDKEKTFSEIRRILKPNGYFYASTVGRNHMKEMRDIIAKFNSESITSESWNATESFQLENGLKQVSKWFKEVKLKRYNDNLNVTNAMPLVDYIFSMPGNTKDFLTEANLQKLVGFLEEEINKSGGIYITKDTGFFEARK</sequence>
<dbReference type="PROSITE" id="PS00552">
    <property type="entry name" value="HTH_MERR_1"/>
    <property type="match status" value="1"/>
</dbReference>
<dbReference type="GO" id="GO:0003677">
    <property type="term" value="F:DNA binding"/>
    <property type="evidence" value="ECO:0007669"/>
    <property type="project" value="UniProtKB-KW"/>
</dbReference>
<dbReference type="EMBL" id="LWAE01000009">
    <property type="protein sequence ID" value="KZL89430.1"/>
    <property type="molecule type" value="Genomic_DNA"/>
</dbReference>
<dbReference type="PANTHER" id="PTHR30204">
    <property type="entry name" value="REDOX-CYCLING DRUG-SENSING TRANSCRIPTIONAL ACTIVATOR SOXR"/>
    <property type="match status" value="1"/>
</dbReference>
<dbReference type="InterPro" id="IPR000551">
    <property type="entry name" value="MerR-type_HTH_dom"/>
</dbReference>
<reference evidence="3 4" key="1">
    <citation type="submission" date="2016-04" db="EMBL/GenBank/DDBJ databases">
        <title>Genome sequence of Clostridium magnum DSM 2767.</title>
        <authorList>
            <person name="Poehlein A."/>
            <person name="Uhlig R."/>
            <person name="Fischer R."/>
            <person name="Bahl H."/>
            <person name="Daniel R."/>
        </authorList>
    </citation>
    <scope>NUCLEOTIDE SEQUENCE [LARGE SCALE GENOMIC DNA]</scope>
    <source>
        <strain evidence="3 4">DSM 2767</strain>
    </source>
</reference>
<gene>
    <name evidence="3" type="primary">mta_3</name>
    <name evidence="3" type="ORF">CLMAG_53340</name>
</gene>
<dbReference type="RefSeq" id="WP_066629387.1">
    <property type="nucleotide sequence ID" value="NZ_FQXL01000018.1"/>
</dbReference>
<proteinExistence type="predicted"/>
<dbReference type="OrthoDB" id="9777497at2"/>
<dbReference type="CDD" id="cd01106">
    <property type="entry name" value="HTH_TipAL-Mta"/>
    <property type="match status" value="1"/>
</dbReference>
<dbReference type="SMART" id="SM00422">
    <property type="entry name" value="HTH_MERR"/>
    <property type="match status" value="1"/>
</dbReference>
<keyword evidence="4" id="KW-1185">Reference proteome</keyword>
<dbReference type="Proteomes" id="UP000076603">
    <property type="component" value="Unassembled WGS sequence"/>
</dbReference>
<evidence type="ECO:0000259" key="2">
    <source>
        <dbReference type="PROSITE" id="PS50937"/>
    </source>
</evidence>
<dbReference type="Gene3D" id="3.40.50.150">
    <property type="entry name" value="Vaccinia Virus protein VP39"/>
    <property type="match status" value="1"/>
</dbReference>
<dbReference type="Gene3D" id="1.10.1660.10">
    <property type="match status" value="1"/>
</dbReference>